<feature type="compositionally biased region" description="Basic residues" evidence="1">
    <location>
        <begin position="319"/>
        <end position="329"/>
    </location>
</feature>
<comment type="caution">
    <text evidence="3">The sequence shown here is derived from an EMBL/GenBank/DDBJ whole genome shotgun (WGS) entry which is preliminary data.</text>
</comment>
<dbReference type="InterPro" id="IPR002190">
    <property type="entry name" value="MHD_dom"/>
</dbReference>
<dbReference type="InterPro" id="IPR041898">
    <property type="entry name" value="MAGE_WH1"/>
</dbReference>
<evidence type="ECO:0000256" key="1">
    <source>
        <dbReference type="SAM" id="MobiDB-lite"/>
    </source>
</evidence>
<organism evidence="3 4">
    <name type="scientific">Stereocaulon virgatum</name>
    <dbReference type="NCBI Taxonomy" id="373712"/>
    <lineage>
        <taxon>Eukaryota</taxon>
        <taxon>Fungi</taxon>
        <taxon>Dikarya</taxon>
        <taxon>Ascomycota</taxon>
        <taxon>Pezizomycotina</taxon>
        <taxon>Lecanoromycetes</taxon>
        <taxon>OSLEUM clade</taxon>
        <taxon>Lecanoromycetidae</taxon>
        <taxon>Lecanorales</taxon>
        <taxon>Lecanorineae</taxon>
        <taxon>Stereocaulaceae</taxon>
        <taxon>Stereocaulon</taxon>
    </lineage>
</organism>
<keyword evidence="4" id="KW-1185">Reference proteome</keyword>
<dbReference type="InterPro" id="IPR041899">
    <property type="entry name" value="MAGE_WH2"/>
</dbReference>
<dbReference type="SMART" id="SM01373">
    <property type="entry name" value="MAGE"/>
    <property type="match status" value="1"/>
</dbReference>
<feature type="region of interest" description="Disordered" evidence="1">
    <location>
        <begin position="296"/>
        <end position="368"/>
    </location>
</feature>
<dbReference type="PANTHER" id="PTHR11736:SF14">
    <property type="entry name" value="NSE3 HOMOLOG, SMC5-SMC6 COMPLEX COMPONENT"/>
    <property type="match status" value="1"/>
</dbReference>
<dbReference type="InterPro" id="IPR037445">
    <property type="entry name" value="MAGE"/>
</dbReference>
<feature type="compositionally biased region" description="Acidic residues" evidence="1">
    <location>
        <begin position="299"/>
        <end position="314"/>
    </location>
</feature>
<dbReference type="Pfam" id="PF01454">
    <property type="entry name" value="MAGE"/>
    <property type="match status" value="1"/>
</dbReference>
<dbReference type="Gene3D" id="1.10.10.1210">
    <property type="entry name" value="MAGE homology domain, winged helix WH2 motif"/>
    <property type="match status" value="1"/>
</dbReference>
<dbReference type="Proteomes" id="UP001590950">
    <property type="component" value="Unassembled WGS sequence"/>
</dbReference>
<dbReference type="EMBL" id="JBEFKJ010000012">
    <property type="protein sequence ID" value="KAL2043231.1"/>
    <property type="molecule type" value="Genomic_DNA"/>
</dbReference>
<sequence length="368" mass="41531">MPIINRKRRAQAEPEAPPPPTRRRRSPSVSEASSIDEEVDGEADGDTQAGSSHDQMVKKLVRLALASEYSRQLVRRTDITSKVMAPNTSRQFKHVFSEAQDQLRSVFGMEMTELPQKEKVTIGQKRTAARAGSQPSSSSKAWILTSTLPASYRQPKILSPPQIPSTAAESSYVGFVTFVLTLIYLSPSSSISEARLEKHMKRMNADNYVLSGEKTEKVLKRMEREQYIMKVKERDGGGEETVDYVIGPRGKVEVGERGVAGLVRKVYAKKDAEADELERRLIRSLGDVVIDKERRVEGEGAEEADTQEMEQAEEEPQRNGRRGAKKQTPRRSSERNRRRTRDEEDEEEDDGEEVETEDDDDDDDDDDE</sequence>
<dbReference type="Gene3D" id="1.10.10.1200">
    <property type="entry name" value="MAGE homology domain, winged helix WH1 motif"/>
    <property type="match status" value="1"/>
</dbReference>
<protein>
    <recommendedName>
        <fullName evidence="2">MAGE domain-containing protein</fullName>
    </recommendedName>
</protein>
<feature type="domain" description="MAGE" evidence="2">
    <location>
        <begin position="60"/>
        <end position="259"/>
    </location>
</feature>
<dbReference type="PANTHER" id="PTHR11736">
    <property type="entry name" value="MELANOMA-ASSOCIATED ANTIGEN MAGE ANTIGEN"/>
    <property type="match status" value="1"/>
</dbReference>
<accession>A0ABR4AED1</accession>
<gene>
    <name evidence="3" type="ORF">N7G274_004291</name>
</gene>
<name>A0ABR4AED1_9LECA</name>
<proteinExistence type="predicted"/>
<evidence type="ECO:0000313" key="3">
    <source>
        <dbReference type="EMBL" id="KAL2043231.1"/>
    </source>
</evidence>
<evidence type="ECO:0000313" key="4">
    <source>
        <dbReference type="Proteomes" id="UP001590950"/>
    </source>
</evidence>
<feature type="compositionally biased region" description="Acidic residues" evidence="1">
    <location>
        <begin position="343"/>
        <end position="368"/>
    </location>
</feature>
<feature type="region of interest" description="Disordered" evidence="1">
    <location>
        <begin position="1"/>
        <end position="54"/>
    </location>
</feature>
<reference evidence="3 4" key="1">
    <citation type="submission" date="2024-09" db="EMBL/GenBank/DDBJ databases">
        <title>Rethinking Asexuality: The Enigmatic Case of Functional Sexual Genes in Lepraria (Stereocaulaceae).</title>
        <authorList>
            <person name="Doellman M."/>
            <person name="Sun Y."/>
            <person name="Barcenas-Pena A."/>
            <person name="Lumbsch H.T."/>
            <person name="Grewe F."/>
        </authorList>
    </citation>
    <scope>NUCLEOTIDE SEQUENCE [LARGE SCALE GENOMIC DNA]</scope>
    <source>
        <strain evidence="3 4">Mercado 3170</strain>
    </source>
</reference>
<evidence type="ECO:0000259" key="2">
    <source>
        <dbReference type="SMART" id="SM01373"/>
    </source>
</evidence>
<feature type="compositionally biased region" description="Acidic residues" evidence="1">
    <location>
        <begin position="34"/>
        <end position="45"/>
    </location>
</feature>